<gene>
    <name evidence="3" type="ORF">Pla108_31150</name>
</gene>
<reference evidence="3 4" key="1">
    <citation type="submission" date="2019-02" db="EMBL/GenBank/DDBJ databases">
        <title>Deep-cultivation of Planctomycetes and their phenomic and genomic characterization uncovers novel biology.</title>
        <authorList>
            <person name="Wiegand S."/>
            <person name="Jogler M."/>
            <person name="Boedeker C."/>
            <person name="Pinto D."/>
            <person name="Vollmers J."/>
            <person name="Rivas-Marin E."/>
            <person name="Kohn T."/>
            <person name="Peeters S.H."/>
            <person name="Heuer A."/>
            <person name="Rast P."/>
            <person name="Oberbeckmann S."/>
            <person name="Bunk B."/>
            <person name="Jeske O."/>
            <person name="Meyerdierks A."/>
            <person name="Storesund J.E."/>
            <person name="Kallscheuer N."/>
            <person name="Luecker S."/>
            <person name="Lage O.M."/>
            <person name="Pohl T."/>
            <person name="Merkel B.J."/>
            <person name="Hornburger P."/>
            <person name="Mueller R.-W."/>
            <person name="Bruemmer F."/>
            <person name="Labrenz M."/>
            <person name="Spormann A.M."/>
            <person name="Op Den Camp H."/>
            <person name="Overmann J."/>
            <person name="Amann R."/>
            <person name="Jetten M.S.M."/>
            <person name="Mascher T."/>
            <person name="Medema M.H."/>
            <person name="Devos D.P."/>
            <person name="Kaster A.-K."/>
            <person name="Ovreas L."/>
            <person name="Rohde M."/>
            <person name="Galperin M.Y."/>
            <person name="Jogler C."/>
        </authorList>
    </citation>
    <scope>NUCLEOTIDE SEQUENCE [LARGE SCALE GENOMIC DNA]</scope>
    <source>
        <strain evidence="3 4">Pla108</strain>
    </source>
</reference>
<sequence length="124" mass="12870">MQTAPAKPAPRPWYATDSGRAGAALSIVTIAVLAVGIAVINGSRSAEPVEQASNEDFDSYTTRAPAGEKPSNQPEVIVVTGTAPPPTALPAPEEAPPLSEVELPLVEGSSATAQRDQPFEPDRR</sequence>
<feature type="compositionally biased region" description="Pro residues" evidence="1">
    <location>
        <begin position="83"/>
        <end position="95"/>
    </location>
</feature>
<evidence type="ECO:0000256" key="2">
    <source>
        <dbReference type="SAM" id="Phobius"/>
    </source>
</evidence>
<accession>A0A5C6A7W9</accession>
<dbReference type="EMBL" id="SJPR01000004">
    <property type="protein sequence ID" value="TWT96034.1"/>
    <property type="molecule type" value="Genomic_DNA"/>
</dbReference>
<evidence type="ECO:0000313" key="4">
    <source>
        <dbReference type="Proteomes" id="UP000317421"/>
    </source>
</evidence>
<dbReference type="Proteomes" id="UP000317421">
    <property type="component" value="Unassembled WGS sequence"/>
</dbReference>
<dbReference type="OrthoDB" id="10007392at2"/>
<evidence type="ECO:0000313" key="3">
    <source>
        <dbReference type="EMBL" id="TWT96034.1"/>
    </source>
</evidence>
<proteinExistence type="predicted"/>
<feature type="region of interest" description="Disordered" evidence="1">
    <location>
        <begin position="43"/>
        <end position="124"/>
    </location>
</feature>
<keyword evidence="2" id="KW-0472">Membrane</keyword>
<protein>
    <submittedName>
        <fullName evidence="3">Uncharacterized protein</fullName>
    </submittedName>
</protein>
<dbReference type="RefSeq" id="WP_146445827.1">
    <property type="nucleotide sequence ID" value="NZ_SJPR01000004.1"/>
</dbReference>
<dbReference type="AlphaFoldDB" id="A0A5C6A7W9"/>
<comment type="caution">
    <text evidence="3">The sequence shown here is derived from an EMBL/GenBank/DDBJ whole genome shotgun (WGS) entry which is preliminary data.</text>
</comment>
<keyword evidence="2" id="KW-0812">Transmembrane</keyword>
<feature type="transmembrane region" description="Helical" evidence="2">
    <location>
        <begin position="20"/>
        <end position="40"/>
    </location>
</feature>
<organism evidence="3 4">
    <name type="scientific">Botrimarina colliarenosi</name>
    <dbReference type="NCBI Taxonomy" id="2528001"/>
    <lineage>
        <taxon>Bacteria</taxon>
        <taxon>Pseudomonadati</taxon>
        <taxon>Planctomycetota</taxon>
        <taxon>Planctomycetia</taxon>
        <taxon>Pirellulales</taxon>
        <taxon>Lacipirellulaceae</taxon>
        <taxon>Botrimarina</taxon>
    </lineage>
</organism>
<keyword evidence="2" id="KW-1133">Transmembrane helix</keyword>
<name>A0A5C6A7W9_9BACT</name>
<evidence type="ECO:0000256" key="1">
    <source>
        <dbReference type="SAM" id="MobiDB-lite"/>
    </source>
</evidence>
<feature type="compositionally biased region" description="Low complexity" evidence="1">
    <location>
        <begin position="96"/>
        <end position="110"/>
    </location>
</feature>
<keyword evidence="4" id="KW-1185">Reference proteome</keyword>